<keyword evidence="1" id="KW-1133">Transmembrane helix</keyword>
<keyword evidence="1" id="KW-0812">Transmembrane</keyword>
<dbReference type="RefSeq" id="WP_153248284.1">
    <property type="nucleotide sequence ID" value="NZ_CP044205.1"/>
</dbReference>
<feature type="transmembrane region" description="Helical" evidence="1">
    <location>
        <begin position="78"/>
        <end position="97"/>
    </location>
</feature>
<accession>A0A5Q0BEK5</accession>
<feature type="transmembrane region" description="Helical" evidence="1">
    <location>
        <begin position="125"/>
        <end position="146"/>
    </location>
</feature>
<evidence type="ECO:0000313" key="3">
    <source>
        <dbReference type="Proteomes" id="UP000325755"/>
    </source>
</evidence>
<dbReference type="AlphaFoldDB" id="A0A5Q0BEK5"/>
<feature type="transmembrane region" description="Helical" evidence="1">
    <location>
        <begin position="152"/>
        <end position="174"/>
    </location>
</feature>
<evidence type="ECO:0008006" key="4">
    <source>
        <dbReference type="Google" id="ProtNLM"/>
    </source>
</evidence>
<proteinExistence type="predicted"/>
<organism evidence="2 3">
    <name type="scientific">Candidatus Methylospira mobilis</name>
    <dbReference type="NCBI Taxonomy" id="1808979"/>
    <lineage>
        <taxon>Bacteria</taxon>
        <taxon>Pseudomonadati</taxon>
        <taxon>Pseudomonadota</taxon>
        <taxon>Gammaproteobacteria</taxon>
        <taxon>Methylococcales</taxon>
        <taxon>Methylococcaceae</taxon>
        <taxon>Candidatus Methylospira</taxon>
    </lineage>
</organism>
<dbReference type="KEGG" id="mmob:F6R98_06410"/>
<feature type="transmembrane region" description="Helical" evidence="1">
    <location>
        <begin position="30"/>
        <end position="47"/>
    </location>
</feature>
<feature type="transmembrane region" description="Helical" evidence="1">
    <location>
        <begin position="54"/>
        <end position="72"/>
    </location>
</feature>
<name>A0A5Q0BEK5_9GAMM</name>
<keyword evidence="1" id="KW-0472">Membrane</keyword>
<evidence type="ECO:0000256" key="1">
    <source>
        <dbReference type="SAM" id="Phobius"/>
    </source>
</evidence>
<gene>
    <name evidence="2" type="ORF">F6R98_06410</name>
</gene>
<dbReference type="Proteomes" id="UP000325755">
    <property type="component" value="Chromosome"/>
</dbReference>
<dbReference type="OrthoDB" id="8537043at2"/>
<sequence length="207" mass="23586">MTIKQLQITAIVCVIIAYPFISAYAINEGWHRLILALIVALSAFRAFRAGKPAMRMLFGASALFIAIGAVVAETLTTRLIPSIVYLSLVALFGYTLWHPPSLIERMVRLQFPEFKPGIAEYLRQLTVLWLVFFIVNAIVGIILALFADERVWMAYTGFWVYLLMACLVIGEYIYRPHRFPGLEIPPPWSSLESIVRDGYKIFQDLRK</sequence>
<dbReference type="InParanoid" id="A0A5Q0BEK5"/>
<protein>
    <recommendedName>
        <fullName evidence="4">Intracellular septation protein A</fullName>
    </recommendedName>
</protein>
<feature type="transmembrane region" description="Helical" evidence="1">
    <location>
        <begin position="7"/>
        <end position="24"/>
    </location>
</feature>
<reference evidence="2 3" key="1">
    <citation type="submission" date="2019-09" db="EMBL/GenBank/DDBJ databases">
        <title>Ecophysiology of the spiral-shaped methanotroph Methylospira mobilis as revealed by the complete genome sequence.</title>
        <authorList>
            <person name="Oshkin I.Y."/>
            <person name="Dedysh S.N."/>
            <person name="Miroshnikov K."/>
            <person name="Danilova O.V."/>
            <person name="Hakobyan A."/>
            <person name="Liesack W."/>
        </authorList>
    </citation>
    <scope>NUCLEOTIDE SEQUENCE [LARGE SCALE GENOMIC DNA]</scope>
    <source>
        <strain evidence="2 3">Shm1</strain>
    </source>
</reference>
<evidence type="ECO:0000313" key="2">
    <source>
        <dbReference type="EMBL" id="QFY42303.1"/>
    </source>
</evidence>
<keyword evidence="3" id="KW-1185">Reference proteome</keyword>
<dbReference type="EMBL" id="CP044205">
    <property type="protein sequence ID" value="QFY42303.1"/>
    <property type="molecule type" value="Genomic_DNA"/>
</dbReference>